<evidence type="ECO:0000313" key="2">
    <source>
        <dbReference type="EMBL" id="VDK29994.1"/>
    </source>
</evidence>
<accession>A0A0M3JK22</accession>
<dbReference type="OrthoDB" id="49395at2759"/>
<proteinExistence type="predicted"/>
<keyword evidence="3" id="KW-1185">Reference proteome</keyword>
<reference evidence="4" key="1">
    <citation type="submission" date="2017-02" db="UniProtKB">
        <authorList>
            <consortium name="WormBaseParasite"/>
        </authorList>
    </citation>
    <scope>IDENTIFICATION</scope>
</reference>
<evidence type="ECO:0000313" key="4">
    <source>
        <dbReference type="WBParaSite" id="ASIM_0000799401-mRNA-1"/>
    </source>
</evidence>
<reference evidence="2 3" key="2">
    <citation type="submission" date="2018-11" db="EMBL/GenBank/DDBJ databases">
        <authorList>
            <consortium name="Pathogen Informatics"/>
        </authorList>
    </citation>
    <scope>NUCLEOTIDE SEQUENCE [LARGE SCALE GENOMIC DNA]</scope>
</reference>
<protein>
    <submittedName>
        <fullName evidence="4">HOOK domain-containing protein</fullName>
    </submittedName>
</protein>
<name>A0A0M3JK22_ANISI</name>
<dbReference type="AlphaFoldDB" id="A0A0M3JK22"/>
<dbReference type="WBParaSite" id="ASIM_0000799401-mRNA-1">
    <property type="protein sequence ID" value="ASIM_0000799401-mRNA-1"/>
    <property type="gene ID" value="ASIM_0000799401"/>
</dbReference>
<feature type="coiled-coil region" evidence="1">
    <location>
        <begin position="27"/>
        <end position="68"/>
    </location>
</feature>
<evidence type="ECO:0000313" key="3">
    <source>
        <dbReference type="Proteomes" id="UP000267096"/>
    </source>
</evidence>
<keyword evidence="1" id="KW-0175">Coiled coil</keyword>
<evidence type="ECO:0000256" key="1">
    <source>
        <dbReference type="SAM" id="Coils"/>
    </source>
</evidence>
<dbReference type="EMBL" id="UYRR01019499">
    <property type="protein sequence ID" value="VDK29994.1"/>
    <property type="molecule type" value="Genomic_DNA"/>
</dbReference>
<sequence>MEIAGAPATVQERLLKLEAENEHLKSASAESEKIQMMKDEIDNLKAQIAETETEARLANLQNVELEAK</sequence>
<gene>
    <name evidence="2" type="ORF">ASIM_LOCUS7760</name>
</gene>
<organism evidence="4">
    <name type="scientific">Anisakis simplex</name>
    <name type="common">Herring worm</name>
    <dbReference type="NCBI Taxonomy" id="6269"/>
    <lineage>
        <taxon>Eukaryota</taxon>
        <taxon>Metazoa</taxon>
        <taxon>Ecdysozoa</taxon>
        <taxon>Nematoda</taxon>
        <taxon>Chromadorea</taxon>
        <taxon>Rhabditida</taxon>
        <taxon>Spirurina</taxon>
        <taxon>Ascaridomorpha</taxon>
        <taxon>Ascaridoidea</taxon>
        <taxon>Anisakidae</taxon>
        <taxon>Anisakis</taxon>
        <taxon>Anisakis simplex complex</taxon>
    </lineage>
</organism>
<dbReference type="Proteomes" id="UP000267096">
    <property type="component" value="Unassembled WGS sequence"/>
</dbReference>